<reference evidence="3 4" key="1">
    <citation type="submission" date="2020-04" db="EMBL/GenBank/DDBJ databases">
        <authorList>
            <person name="Abaymova A."/>
            <person name="Teymurazov M."/>
            <person name="Tazyna O."/>
            <person name="Chatushin Y."/>
            <person name="Svetoch E."/>
            <person name="Pereligyn V."/>
            <person name="Pohylenko V."/>
            <person name="Platonov M."/>
            <person name="Kartsev N."/>
            <person name="Skryabin Y."/>
            <person name="Sizova A."/>
            <person name="Solomentsev V."/>
            <person name="Kislichkina A."/>
            <person name="Bogun A."/>
        </authorList>
    </citation>
    <scope>NUCLEOTIDE SEQUENCE [LARGE SCALE GENOMIC DNA]</scope>
    <source>
        <strain evidence="4">SCPM-O-B-8398 (E28)</strain>
    </source>
</reference>
<dbReference type="RefSeq" id="WP_169059010.1">
    <property type="nucleotide sequence ID" value="NZ_JABCAG010000048.1"/>
</dbReference>
<keyword evidence="2" id="KW-0472">Membrane</keyword>
<feature type="region of interest" description="Disordered" evidence="1">
    <location>
        <begin position="494"/>
        <end position="594"/>
    </location>
</feature>
<feature type="compositionally biased region" description="Polar residues" evidence="1">
    <location>
        <begin position="304"/>
        <end position="313"/>
    </location>
</feature>
<feature type="compositionally biased region" description="Polar residues" evidence="1">
    <location>
        <begin position="542"/>
        <end position="565"/>
    </location>
</feature>
<protein>
    <submittedName>
        <fullName evidence="3">Uncharacterized protein</fullName>
    </submittedName>
</protein>
<feature type="region of interest" description="Disordered" evidence="1">
    <location>
        <begin position="757"/>
        <end position="826"/>
    </location>
</feature>
<feature type="compositionally biased region" description="Low complexity" evidence="1">
    <location>
        <begin position="1073"/>
        <end position="1090"/>
    </location>
</feature>
<feature type="compositionally biased region" description="Polar residues" evidence="1">
    <location>
        <begin position="803"/>
        <end position="826"/>
    </location>
</feature>
<feature type="compositionally biased region" description="Basic and acidic residues" evidence="1">
    <location>
        <begin position="933"/>
        <end position="950"/>
    </location>
</feature>
<name>A0A848MZN5_ENTMU</name>
<feature type="compositionally biased region" description="Polar residues" evidence="1">
    <location>
        <begin position="779"/>
        <end position="791"/>
    </location>
</feature>
<dbReference type="Proteomes" id="UP000557857">
    <property type="component" value="Unassembled WGS sequence"/>
</dbReference>
<proteinExistence type="predicted"/>
<feature type="compositionally biased region" description="Basic and acidic residues" evidence="1">
    <location>
        <begin position="622"/>
        <end position="637"/>
    </location>
</feature>
<sequence>MFYKKYEDYLKEYLNKDISIKSVKPHEEKIFNEFQAKAILDSNSETLREEFHFVLDLISSRKEVNEEKTNDLKKSFERMIQGIDPSDYNALRFSIYKSRMMVLKENIRERETSSKEVPPTFTSNTSLQASDELVSPKLVAEQEKRFAEQATLNKRDNGKQEALSNEQIKENVATYVNLAHTTNQSTKEEQHQRPKVSDLKERFEKERSYNKEPHSAEVPSGTVNRLRQYYEGLNHSTNDHSPLESRKSSRWRTSQTNDSPNVQNRQNQPTDRQNQRNEGTSSYQKSPPLKGTSEFVRRGYERTVYTNESSPTNKAEPDQTGMTNEELQRRRDRFGNMPGPSNEPPVIKRTTQSEPDNYQTATYQNPPRQQRSSELVQEGQASRIDNNDSLRTNNAEWSQTGRANEEFQRYRDRFGNMPGPSNEPPVIERTTQSEPYNYQTVAYQNPPRQQRSSELVHEGQTSRIDNNDSLRTNNVELNQTGRADEEFQNLFARFENQTSTSNEPSFSKKKSRGENEHQGTSYQRATTLHGSSEIVRKGNGSAVHTNDSASANETKSNQNDMTNEEFQNRRTRFENSSVKSDNHLASESTGRVKAVRDQFENPNAFSNERSIPEPTGQVRAARERFEKANEFSNDRLAPESTGQVRAARDRFEKANEFSNDRLAPESTGQVRAARDRFEKANEFSNDRPVPEPTGRVKAARDRFEKANEFSNDRPVPESTGQVRAARDRFEKANEFSNDRLAPESTGQVKAVRDQFENPNAFSNEPAFSKKKGRGESEHQGTSYQRATTLHGSSEIVRKGNGSAVHTNDSASANETKSNQNDMTNEEFQNRRTRFENSSVKSDNHLASESTGRVRVARERFEKANVLRDERPVPESTGRVRAARERFEKANVLRDERPAPESTGRVKAASDQFEKANDHPNERPAPESTGRVRAARERFEKANVLRDERPVPESTGRVEAMRRQYESRTGRETEASDSNETLQQKQNGLANERFRQRQNQFENPAGTSSDGPKSEETVIADQLDRRKETSNQPTVHSADQTDITDIAAGNTKKIRELLADKLKFNPEEKVPSETNTQTNTQTDSSHASVEESSSDTQNSQMRNQMSEGGEPKPTKLDEASIATRGMDKKQSENITDPLDKLGIDASSSTLGLNENASEKTDKTTETDFMDDDIELPESGPHTQKKKIHTKKSRAIQIGRILLNLLPLASWPLISMWVTGILGIVPIYFAMYGLPLTLFIYGTVLAAFYGPKLINYIRKLRSRIQNYRQAERNRQRNLKDRVIDPKEKSIQRETAAHEKETAKTKKQDHASEKVGFENPEKDKSVKGYFKRNWKSFAIIIGVGLAVAGIGIALTPVVAPYIFAAATSTPLFMYKATSVIAMALAVSFGVTALSKGLHALQRKFYKKENQTLETTTQKETIEKNSLEVDKDFDKVYEKVDKDDRAPAHDNSSIESAGSKEDGIKLASNETKSMEKSPYAWVYGQETENKTQNESNRSSRTNSFNTHETLHVKEDIHEPPSQSLRENRATNQLGEAARYQVDNRKSESNPQIAEQNKGINRQPAVKEAFDSIKQKAISKSNNVSGKPLMKGQISFEK</sequence>
<accession>A0A848MZN5</accession>
<feature type="compositionally biased region" description="Basic and acidic residues" evidence="1">
    <location>
        <begin position="1011"/>
        <end position="1028"/>
    </location>
</feature>
<evidence type="ECO:0000313" key="3">
    <source>
        <dbReference type="EMBL" id="NMP59380.1"/>
    </source>
</evidence>
<feature type="compositionally biased region" description="Polar residues" evidence="1">
    <location>
        <begin position="1094"/>
        <end position="1105"/>
    </location>
</feature>
<feature type="region of interest" description="Disordered" evidence="1">
    <location>
        <begin position="1287"/>
        <end position="1310"/>
    </location>
</feature>
<dbReference type="EMBL" id="JABCAG010000048">
    <property type="protein sequence ID" value="NMP59380.1"/>
    <property type="molecule type" value="Genomic_DNA"/>
</dbReference>
<feature type="region of interest" description="Disordered" evidence="1">
    <location>
        <begin position="181"/>
        <end position="404"/>
    </location>
</feature>
<feature type="compositionally biased region" description="Polar residues" evidence="1">
    <location>
        <begin position="349"/>
        <end position="402"/>
    </location>
</feature>
<feature type="compositionally biased region" description="Polar residues" evidence="1">
    <location>
        <begin position="996"/>
        <end position="1010"/>
    </location>
</feature>
<feature type="region of interest" description="Disordered" evidence="1">
    <location>
        <begin position="1062"/>
        <end position="1162"/>
    </location>
</feature>
<keyword evidence="2" id="KW-1133">Transmembrane helix</keyword>
<feature type="region of interest" description="Disordered" evidence="1">
    <location>
        <begin position="412"/>
        <end position="431"/>
    </location>
</feature>
<feature type="compositionally biased region" description="Polar residues" evidence="1">
    <location>
        <begin position="1544"/>
        <end position="1555"/>
    </location>
</feature>
<comment type="caution">
    <text evidence="3">The sequence shown here is derived from an EMBL/GenBank/DDBJ whole genome shotgun (WGS) entry which is preliminary data.</text>
</comment>
<feature type="compositionally biased region" description="Polar residues" evidence="1">
    <location>
        <begin position="518"/>
        <end position="530"/>
    </location>
</feature>
<feature type="region of interest" description="Disordered" evidence="1">
    <location>
        <begin position="1436"/>
        <end position="1459"/>
    </location>
</feature>
<feature type="compositionally biased region" description="Polar residues" evidence="1">
    <location>
        <begin position="975"/>
        <end position="988"/>
    </location>
</feature>
<feature type="compositionally biased region" description="Basic and acidic residues" evidence="1">
    <location>
        <begin position="186"/>
        <end position="215"/>
    </location>
</feature>
<feature type="region of interest" description="Disordered" evidence="1">
    <location>
        <begin position="868"/>
        <end position="1042"/>
    </location>
</feature>
<feature type="compositionally biased region" description="Polar residues" evidence="1">
    <location>
        <begin position="1029"/>
        <end position="1042"/>
    </location>
</feature>
<feature type="compositionally biased region" description="Polar residues" evidence="1">
    <location>
        <begin position="574"/>
        <end position="589"/>
    </location>
</feature>
<feature type="compositionally biased region" description="Polar residues" evidence="1">
    <location>
        <begin position="251"/>
        <end position="285"/>
    </location>
</feature>
<feature type="region of interest" description="Disordered" evidence="1">
    <location>
        <begin position="622"/>
        <end position="696"/>
    </location>
</feature>
<organism evidence="3 4">
    <name type="scientific">Enterococcus mundtii</name>
    <dbReference type="NCBI Taxonomy" id="53346"/>
    <lineage>
        <taxon>Bacteria</taxon>
        <taxon>Bacillati</taxon>
        <taxon>Bacillota</taxon>
        <taxon>Bacilli</taxon>
        <taxon>Lactobacillales</taxon>
        <taxon>Enterococcaceae</taxon>
        <taxon>Enterococcus</taxon>
    </lineage>
</organism>
<feature type="region of interest" description="Disordered" evidence="1">
    <location>
        <begin position="1534"/>
        <end position="1556"/>
    </location>
</feature>
<feature type="transmembrane region" description="Helical" evidence="2">
    <location>
        <begin position="1229"/>
        <end position="1249"/>
    </location>
</feature>
<feature type="compositionally biased region" description="Basic and acidic residues" evidence="1">
    <location>
        <begin position="237"/>
        <end position="247"/>
    </location>
</feature>
<feature type="region of interest" description="Disordered" evidence="1">
    <location>
        <begin position="1482"/>
        <end position="1503"/>
    </location>
</feature>
<feature type="compositionally biased region" description="Basic and acidic residues" evidence="1">
    <location>
        <begin position="672"/>
        <end position="689"/>
    </location>
</feature>
<feature type="compositionally biased region" description="Basic and acidic residues" evidence="1">
    <location>
        <begin position="1124"/>
        <end position="1141"/>
    </location>
</feature>
<feature type="transmembrane region" description="Helical" evidence="2">
    <location>
        <begin position="1334"/>
        <end position="1361"/>
    </location>
</feature>
<feature type="compositionally biased region" description="Low complexity" evidence="1">
    <location>
        <begin position="1489"/>
        <end position="1502"/>
    </location>
</feature>
<feature type="compositionally biased region" description="Basic and acidic residues" evidence="1">
    <location>
        <begin position="646"/>
        <end position="663"/>
    </location>
</feature>
<feature type="compositionally biased region" description="Basic and acidic residues" evidence="1">
    <location>
        <begin position="1108"/>
        <end position="1117"/>
    </location>
</feature>
<evidence type="ECO:0000256" key="2">
    <source>
        <dbReference type="SAM" id="Phobius"/>
    </source>
</evidence>
<feature type="compositionally biased region" description="Basic and acidic residues" evidence="1">
    <location>
        <begin position="958"/>
        <end position="973"/>
    </location>
</feature>
<feature type="compositionally biased region" description="Basic and acidic residues" evidence="1">
    <location>
        <begin position="881"/>
        <end position="898"/>
    </location>
</feature>
<evidence type="ECO:0000313" key="4">
    <source>
        <dbReference type="Proteomes" id="UP000557857"/>
    </source>
</evidence>
<feature type="region of interest" description="Disordered" evidence="1">
    <location>
        <begin position="444"/>
        <end position="473"/>
    </location>
</feature>
<evidence type="ECO:0000256" key="1">
    <source>
        <dbReference type="SAM" id="MobiDB-lite"/>
    </source>
</evidence>
<keyword evidence="2" id="KW-0812">Transmembrane</keyword>
<feature type="compositionally biased region" description="Polar residues" evidence="1">
    <location>
        <begin position="495"/>
        <end position="505"/>
    </location>
</feature>
<feature type="compositionally biased region" description="Polar residues" evidence="1">
    <location>
        <begin position="1144"/>
        <end position="1154"/>
    </location>
</feature>
<gene>
    <name evidence="3" type="ORF">HI921_13070</name>
</gene>
<feature type="compositionally biased region" description="Basic and acidic residues" evidence="1">
    <location>
        <begin position="911"/>
        <end position="924"/>
    </location>
</feature>
<feature type="transmembrane region" description="Helical" evidence="2">
    <location>
        <begin position="1373"/>
        <end position="1394"/>
    </location>
</feature>